<evidence type="ECO:0000313" key="3">
    <source>
        <dbReference type="EMBL" id="ANY19337.1"/>
    </source>
</evidence>
<sequence>MSIVRLTATTFAASVTLSAAIAAAQETGRPGFTDTPMLPGGEWHVHDPARPYPERIMPGSTDAAPPSDAKVLFDGSGLGSWEMLDGGPIDWQIDEGVLTVTPSAERKGFHALRTREGFGDIQLHVEYRTPVGATGEGQKRGNSGIYVMCLYEVQILDSHAVDTYADGQAGAIYGQYPPLVQASRPAGAWQSFDIVFEAPRREEDGVLLEPAYMTVLHNGVLVQNRRALLGPTVWRQLATYDEPHADRLPLCLQDHDDPVQFRNVWLREID</sequence>
<feature type="domain" description="3-keto-alpha-glucoside-1,2-lyase/3-keto-2-hydroxy-glucal hydratase" evidence="2">
    <location>
        <begin position="69"/>
        <end position="267"/>
    </location>
</feature>
<feature type="chain" id="PRO_5008533951" description="3-keto-alpha-glucoside-1,2-lyase/3-keto-2-hydroxy-glucal hydratase domain-containing protein" evidence="1">
    <location>
        <begin position="25"/>
        <end position="270"/>
    </location>
</feature>
<dbReference type="Pfam" id="PF06439">
    <property type="entry name" value="3keto-disac_hyd"/>
    <property type="match status" value="1"/>
</dbReference>
<proteinExistence type="predicted"/>
<dbReference type="GO" id="GO:0016787">
    <property type="term" value="F:hydrolase activity"/>
    <property type="evidence" value="ECO:0007669"/>
    <property type="project" value="InterPro"/>
</dbReference>
<reference evidence="3 4" key="1">
    <citation type="submission" date="2016-07" db="EMBL/GenBank/DDBJ databases">
        <title>Complete genome sequence of Altererythrobacter dongtanensis KCTC 22672, a type strain with esterase isolated from tidal flat.</title>
        <authorList>
            <person name="Cheng H."/>
            <person name="Wu Y.-H."/>
            <person name="Zhou P."/>
            <person name="Huo Y.-Y."/>
            <person name="Wang C.-S."/>
            <person name="Xu X.-W."/>
        </authorList>
    </citation>
    <scope>NUCLEOTIDE SEQUENCE [LARGE SCALE GENOMIC DNA]</scope>
    <source>
        <strain evidence="3 4">KCTC 22672</strain>
    </source>
</reference>
<dbReference type="KEGG" id="ado:A6F68_00811"/>
<dbReference type="STRING" id="692370.A6F68_00811"/>
<keyword evidence="4" id="KW-1185">Reference proteome</keyword>
<dbReference type="RefSeq" id="WP_067676656.1">
    <property type="nucleotide sequence ID" value="NZ_CP016591.1"/>
</dbReference>
<dbReference type="Gene3D" id="2.60.120.560">
    <property type="entry name" value="Exo-inulinase, domain 1"/>
    <property type="match status" value="1"/>
</dbReference>
<evidence type="ECO:0000313" key="4">
    <source>
        <dbReference type="Proteomes" id="UP000092932"/>
    </source>
</evidence>
<keyword evidence="1" id="KW-0732">Signal</keyword>
<protein>
    <recommendedName>
        <fullName evidence="2">3-keto-alpha-glucoside-1,2-lyase/3-keto-2-hydroxy-glucal hydratase domain-containing protein</fullName>
    </recommendedName>
</protein>
<accession>A0A1B2AAZ5</accession>
<dbReference type="OrthoDB" id="176168at2"/>
<evidence type="ECO:0000256" key="1">
    <source>
        <dbReference type="SAM" id="SignalP"/>
    </source>
</evidence>
<evidence type="ECO:0000259" key="2">
    <source>
        <dbReference type="Pfam" id="PF06439"/>
    </source>
</evidence>
<dbReference type="AlphaFoldDB" id="A0A1B2AAZ5"/>
<dbReference type="EMBL" id="CP016591">
    <property type="protein sequence ID" value="ANY19337.1"/>
    <property type="molecule type" value="Genomic_DNA"/>
</dbReference>
<dbReference type="InterPro" id="IPR010496">
    <property type="entry name" value="AL/BT2_dom"/>
</dbReference>
<gene>
    <name evidence="3" type="ORF">A6F68_00811</name>
</gene>
<dbReference type="PATRIC" id="fig|692370.5.peg.826"/>
<organism evidence="3 4">
    <name type="scientific">Tsuneonella dongtanensis</name>
    <dbReference type="NCBI Taxonomy" id="692370"/>
    <lineage>
        <taxon>Bacteria</taxon>
        <taxon>Pseudomonadati</taxon>
        <taxon>Pseudomonadota</taxon>
        <taxon>Alphaproteobacteria</taxon>
        <taxon>Sphingomonadales</taxon>
        <taxon>Erythrobacteraceae</taxon>
        <taxon>Tsuneonella</taxon>
    </lineage>
</organism>
<name>A0A1B2AAZ5_9SPHN</name>
<dbReference type="Proteomes" id="UP000092932">
    <property type="component" value="Chromosome"/>
</dbReference>
<feature type="signal peptide" evidence="1">
    <location>
        <begin position="1"/>
        <end position="24"/>
    </location>
</feature>